<accession>A0AAW2AGJ0</accession>
<reference evidence="2 3" key="1">
    <citation type="submission" date="2024-05" db="EMBL/GenBank/DDBJ databases">
        <title>A high-quality chromosomal-level genome assembly of Topmouth culter (Culter alburnus).</title>
        <authorList>
            <person name="Zhao H."/>
        </authorList>
    </citation>
    <scope>NUCLEOTIDE SEQUENCE [LARGE SCALE GENOMIC DNA]</scope>
    <source>
        <strain evidence="2">CATC2023</strain>
        <tissue evidence="2">Muscle</tissue>
    </source>
</reference>
<sequence>MDVLLAAIEILTNTSGQQEHLNKVSEENPDPSPPSCGHPSVFGICVELKKDADVKDQEASDMCPADQDSFLHDSTTMLTDREEAEVPKQ</sequence>
<keyword evidence="3" id="KW-1185">Reference proteome</keyword>
<name>A0AAW2AGJ0_CULAL</name>
<protein>
    <submittedName>
        <fullName evidence="2">Uncharacterized protein</fullName>
    </submittedName>
</protein>
<gene>
    <name evidence="2" type="ORF">ABG768_025207</name>
</gene>
<comment type="caution">
    <text evidence="2">The sequence shown here is derived from an EMBL/GenBank/DDBJ whole genome shotgun (WGS) entry which is preliminary data.</text>
</comment>
<dbReference type="EMBL" id="JAWDJR010000007">
    <property type="protein sequence ID" value="KAK9971864.1"/>
    <property type="molecule type" value="Genomic_DNA"/>
</dbReference>
<feature type="region of interest" description="Disordered" evidence="1">
    <location>
        <begin position="17"/>
        <end position="36"/>
    </location>
</feature>
<proteinExistence type="predicted"/>
<dbReference type="AlphaFoldDB" id="A0AAW2AGJ0"/>
<evidence type="ECO:0000313" key="3">
    <source>
        <dbReference type="Proteomes" id="UP001479290"/>
    </source>
</evidence>
<evidence type="ECO:0000313" key="2">
    <source>
        <dbReference type="EMBL" id="KAK9971864.1"/>
    </source>
</evidence>
<evidence type="ECO:0000256" key="1">
    <source>
        <dbReference type="SAM" id="MobiDB-lite"/>
    </source>
</evidence>
<dbReference type="Proteomes" id="UP001479290">
    <property type="component" value="Unassembled WGS sequence"/>
</dbReference>
<organism evidence="2 3">
    <name type="scientific">Culter alburnus</name>
    <name type="common">Topmouth culter</name>
    <dbReference type="NCBI Taxonomy" id="194366"/>
    <lineage>
        <taxon>Eukaryota</taxon>
        <taxon>Metazoa</taxon>
        <taxon>Chordata</taxon>
        <taxon>Craniata</taxon>
        <taxon>Vertebrata</taxon>
        <taxon>Euteleostomi</taxon>
        <taxon>Actinopterygii</taxon>
        <taxon>Neopterygii</taxon>
        <taxon>Teleostei</taxon>
        <taxon>Ostariophysi</taxon>
        <taxon>Cypriniformes</taxon>
        <taxon>Xenocyprididae</taxon>
        <taxon>Xenocypridinae</taxon>
        <taxon>Culter</taxon>
    </lineage>
</organism>
<feature type="non-terminal residue" evidence="2">
    <location>
        <position position="89"/>
    </location>
</feature>